<name>A0ABT1CHR8_9PROT</name>
<comment type="cofactor">
    <cofactor evidence="1">
        <name>Fe(2+)</name>
        <dbReference type="ChEBI" id="CHEBI:29033"/>
    </cofactor>
</comment>
<evidence type="ECO:0000313" key="8">
    <source>
        <dbReference type="Proteomes" id="UP001523401"/>
    </source>
</evidence>
<dbReference type="EMBL" id="JAMXQU010000007">
    <property type="protein sequence ID" value="MCO6160421.1"/>
    <property type="molecule type" value="Genomic_DNA"/>
</dbReference>
<evidence type="ECO:0000256" key="3">
    <source>
        <dbReference type="ARBA" id="ARBA00022964"/>
    </source>
</evidence>
<reference evidence="7 8" key="1">
    <citation type="submission" date="2022-06" db="EMBL/GenBank/DDBJ databases">
        <title>Whole-genome of Asaia lannensis strain LMG 27011T.</title>
        <authorList>
            <person name="Sombolestani A."/>
        </authorList>
    </citation>
    <scope>NUCLEOTIDE SEQUENCE [LARGE SCALE GENOMIC DNA]</scope>
    <source>
        <strain evidence="7 8">NBRC 102526</strain>
    </source>
</reference>
<accession>A0ABT1CHR8</accession>
<evidence type="ECO:0000313" key="7">
    <source>
        <dbReference type="EMBL" id="MCO6160421.1"/>
    </source>
</evidence>
<organism evidence="7 8">
    <name type="scientific">Asaia lannensis NBRC 102526</name>
    <dbReference type="NCBI Taxonomy" id="1307926"/>
    <lineage>
        <taxon>Bacteria</taxon>
        <taxon>Pseudomonadati</taxon>
        <taxon>Pseudomonadota</taxon>
        <taxon>Alphaproteobacteria</taxon>
        <taxon>Acetobacterales</taxon>
        <taxon>Acetobacteraceae</taxon>
        <taxon>Asaia</taxon>
    </lineage>
</organism>
<protein>
    <submittedName>
        <fullName evidence="7">DNA oxidative demethylase AlkB</fullName>
        <ecNumber evidence="7">1.14.11.33</ecNumber>
    </submittedName>
</protein>
<dbReference type="PANTHER" id="PTHR16557">
    <property type="entry name" value="ALKYLATED DNA REPAIR PROTEIN ALKB-RELATED"/>
    <property type="match status" value="1"/>
</dbReference>
<keyword evidence="3" id="KW-0223">Dioxygenase</keyword>
<dbReference type="Pfam" id="PF13532">
    <property type="entry name" value="2OG-FeII_Oxy_2"/>
    <property type="match status" value="1"/>
</dbReference>
<dbReference type="NCBIfam" id="NF011930">
    <property type="entry name" value="PRK15401.1"/>
    <property type="match status" value="1"/>
</dbReference>
<evidence type="ECO:0000256" key="1">
    <source>
        <dbReference type="ARBA" id="ARBA00001954"/>
    </source>
</evidence>
<dbReference type="PANTHER" id="PTHR16557:SF2">
    <property type="entry name" value="NUCLEIC ACID DIOXYGENASE ALKBH1"/>
    <property type="match status" value="1"/>
</dbReference>
<dbReference type="RefSeq" id="WP_252849576.1">
    <property type="nucleotide sequence ID" value="NZ_BAPW01000015.1"/>
</dbReference>
<evidence type="ECO:0000256" key="5">
    <source>
        <dbReference type="ARBA" id="ARBA00023004"/>
    </source>
</evidence>
<comment type="caution">
    <text evidence="7">The sequence shown here is derived from an EMBL/GenBank/DDBJ whole genome shotgun (WGS) entry which is preliminary data.</text>
</comment>
<keyword evidence="8" id="KW-1185">Reference proteome</keyword>
<sequence>MDDLFAPIRANETLGLGAVFYPGAALHYQQTLMTQLRTIVAEAPLRRLMTPGGRFFSVEMTNCGTLGWHSDQAGYRYEPRDPLSGHPWPAMPDNWARFARDMAARAGFGSFDPQACLINCYAPGARMGLHQDRDETALDSPVVSVSLGLEARFLFGGANRTDPTRRVTVLSGDVIVWGGKSRLAYHGIAPLRPGYHELTGERRWNLTFRRVRAG</sequence>
<dbReference type="PROSITE" id="PS51471">
    <property type="entry name" value="FE2OG_OXY"/>
    <property type="match status" value="1"/>
</dbReference>
<keyword evidence="2" id="KW-0479">Metal-binding</keyword>
<dbReference type="Gene3D" id="2.60.120.590">
    <property type="entry name" value="Alpha-ketoglutarate-dependent dioxygenase AlkB-like"/>
    <property type="match status" value="1"/>
</dbReference>
<keyword evidence="5" id="KW-0408">Iron</keyword>
<dbReference type="Proteomes" id="UP001523401">
    <property type="component" value="Unassembled WGS sequence"/>
</dbReference>
<dbReference type="InterPro" id="IPR037151">
    <property type="entry name" value="AlkB-like_sf"/>
</dbReference>
<dbReference type="InterPro" id="IPR005123">
    <property type="entry name" value="Oxoglu/Fe-dep_dioxygenase_dom"/>
</dbReference>
<dbReference type="InterPro" id="IPR004574">
    <property type="entry name" value="Alkb"/>
</dbReference>
<keyword evidence="4 7" id="KW-0560">Oxidoreductase</keyword>
<evidence type="ECO:0000256" key="2">
    <source>
        <dbReference type="ARBA" id="ARBA00022723"/>
    </source>
</evidence>
<feature type="domain" description="Fe2OG dioxygenase" evidence="6">
    <location>
        <begin position="112"/>
        <end position="212"/>
    </location>
</feature>
<dbReference type="GO" id="GO:0035516">
    <property type="term" value="F:broad specificity oxidative DNA demethylase activity"/>
    <property type="evidence" value="ECO:0007669"/>
    <property type="project" value="UniProtKB-EC"/>
</dbReference>
<dbReference type="EC" id="1.14.11.33" evidence="7"/>
<proteinExistence type="predicted"/>
<dbReference type="InterPro" id="IPR027450">
    <property type="entry name" value="AlkB-like"/>
</dbReference>
<dbReference type="SUPFAM" id="SSF51197">
    <property type="entry name" value="Clavaminate synthase-like"/>
    <property type="match status" value="1"/>
</dbReference>
<evidence type="ECO:0000256" key="4">
    <source>
        <dbReference type="ARBA" id="ARBA00023002"/>
    </source>
</evidence>
<gene>
    <name evidence="7" type="primary">alkB</name>
    <name evidence="7" type="ORF">NF685_10320</name>
</gene>
<evidence type="ECO:0000259" key="6">
    <source>
        <dbReference type="PROSITE" id="PS51471"/>
    </source>
</evidence>